<feature type="compositionally biased region" description="Basic and acidic residues" evidence="1">
    <location>
        <begin position="435"/>
        <end position="448"/>
    </location>
</feature>
<dbReference type="Proteomes" id="UP000288805">
    <property type="component" value="Unassembled WGS sequence"/>
</dbReference>
<dbReference type="PANTHER" id="PTHR46890">
    <property type="entry name" value="NON-LTR RETROLELEMENT REVERSE TRANSCRIPTASE-LIKE PROTEIN-RELATED"/>
    <property type="match status" value="1"/>
</dbReference>
<dbReference type="EMBL" id="QGNW01000116">
    <property type="protein sequence ID" value="RVW95210.1"/>
    <property type="molecule type" value="Genomic_DNA"/>
</dbReference>
<gene>
    <name evidence="2" type="ORF">CK203_025621</name>
</gene>
<feature type="compositionally biased region" description="Acidic residues" evidence="1">
    <location>
        <begin position="449"/>
        <end position="458"/>
    </location>
</feature>
<name>A0A438IEP0_VITVI</name>
<organism evidence="2 3">
    <name type="scientific">Vitis vinifera</name>
    <name type="common">Grape</name>
    <dbReference type="NCBI Taxonomy" id="29760"/>
    <lineage>
        <taxon>Eukaryota</taxon>
        <taxon>Viridiplantae</taxon>
        <taxon>Streptophyta</taxon>
        <taxon>Embryophyta</taxon>
        <taxon>Tracheophyta</taxon>
        <taxon>Spermatophyta</taxon>
        <taxon>Magnoliopsida</taxon>
        <taxon>eudicotyledons</taxon>
        <taxon>Gunneridae</taxon>
        <taxon>Pentapetalae</taxon>
        <taxon>rosids</taxon>
        <taxon>Vitales</taxon>
        <taxon>Vitaceae</taxon>
        <taxon>Viteae</taxon>
        <taxon>Vitis</taxon>
    </lineage>
</organism>
<reference evidence="2 3" key="1">
    <citation type="journal article" date="2018" name="PLoS Genet.">
        <title>Population sequencing reveals clonal diversity and ancestral inbreeding in the grapevine cultivar Chardonnay.</title>
        <authorList>
            <person name="Roach M.J."/>
            <person name="Johnson D.L."/>
            <person name="Bohlmann J."/>
            <person name="van Vuuren H.J."/>
            <person name="Jones S.J."/>
            <person name="Pretorius I.S."/>
            <person name="Schmidt S.A."/>
            <person name="Borneman A.R."/>
        </authorList>
    </citation>
    <scope>NUCLEOTIDE SEQUENCE [LARGE SCALE GENOMIC DNA]</scope>
    <source>
        <strain evidence="3">cv. Chardonnay</strain>
        <tissue evidence="2">Leaf</tissue>
    </source>
</reference>
<evidence type="ECO:0000313" key="2">
    <source>
        <dbReference type="EMBL" id="RVW95210.1"/>
    </source>
</evidence>
<sequence>MTKVKINGVSFTEEADIREGIVQTFKSLLSRLPWQWHPSVMDMRFIVLHCQDAGKLEEPFREEELFIALSELNGDKALGPDDFSLAFWQHRWDVVKVKVLSFFKEFHEHGCFAKNLNATFLVLVPKRGEAEELKDFMLISLVGNLLSYWLRKIDAVLIANETIDSMLRSNREKWVLDKGGSIRLVGASQLQAMEVLSCLLGRVREGGYLFGFKVLGRNGEGLEISYLLFADDTLVFCEATSFQMTYLSWLFMWFEAISDLKINLDKSELIPVGRVSNVMELVAISGCKVGALPTTYLGLPLGTAHNLVVAWDRVEERELEGDWCSKEVRGSYGVGLWKAIRLLWELVSSRTLFVVGNGRRVKFWRDRWCGDEPLCVSFPSLFALASLKEGGRARSLEESVESSSFVPLLDNLEFFVQRSGSWSLNLGLWERSRKTNLDSSKSSDKIWPENEEEEVKAS</sequence>
<dbReference type="InterPro" id="IPR052343">
    <property type="entry name" value="Retrotransposon-Effector_Assoc"/>
</dbReference>
<evidence type="ECO:0008006" key="4">
    <source>
        <dbReference type="Google" id="ProtNLM"/>
    </source>
</evidence>
<accession>A0A438IEP0</accession>
<feature type="region of interest" description="Disordered" evidence="1">
    <location>
        <begin position="435"/>
        <end position="458"/>
    </location>
</feature>
<evidence type="ECO:0000313" key="3">
    <source>
        <dbReference type="Proteomes" id="UP000288805"/>
    </source>
</evidence>
<proteinExistence type="predicted"/>
<dbReference type="AlphaFoldDB" id="A0A438IEP0"/>
<dbReference type="PANTHER" id="PTHR46890:SF50">
    <property type="entry name" value="RNA-DIRECTED DNA POLYMERASE, EUKARYOTA, REVERSE TRANSCRIPTASE ZINC-BINDING DOMAIN PROTEIN-RELATED"/>
    <property type="match status" value="1"/>
</dbReference>
<protein>
    <recommendedName>
        <fullName evidence="4">Reverse transcriptase domain-containing protein</fullName>
    </recommendedName>
</protein>
<evidence type="ECO:0000256" key="1">
    <source>
        <dbReference type="SAM" id="MobiDB-lite"/>
    </source>
</evidence>
<comment type="caution">
    <text evidence="2">The sequence shown here is derived from an EMBL/GenBank/DDBJ whole genome shotgun (WGS) entry which is preliminary data.</text>
</comment>